<dbReference type="RefSeq" id="WP_316070432.1">
    <property type="nucleotide sequence ID" value="NZ_JAVNWW010000001.1"/>
</dbReference>
<dbReference type="SUPFAM" id="SSF51206">
    <property type="entry name" value="cAMP-binding domain-like"/>
    <property type="match status" value="1"/>
</dbReference>
<keyword evidence="2" id="KW-0238">DNA-binding</keyword>
<dbReference type="Pfam" id="PF00027">
    <property type="entry name" value="cNMP_binding"/>
    <property type="match status" value="1"/>
</dbReference>
<reference evidence="6 7" key="1">
    <citation type="submission" date="2023-09" db="EMBL/GenBank/DDBJ databases">
        <title>Aquirufa genomes.</title>
        <authorList>
            <person name="Pitt A."/>
        </authorList>
    </citation>
    <scope>NUCLEOTIDE SEQUENCE [LARGE SCALE GENOMIC DNA]</scope>
    <source>
        <strain evidence="6 7">LEOWEIH-7C</strain>
    </source>
</reference>
<dbReference type="SMART" id="SM00419">
    <property type="entry name" value="HTH_CRP"/>
    <property type="match status" value="1"/>
</dbReference>
<dbReference type="InterPro" id="IPR018490">
    <property type="entry name" value="cNMP-bd_dom_sf"/>
</dbReference>
<feature type="domain" description="HTH crp-type" evidence="5">
    <location>
        <begin position="149"/>
        <end position="215"/>
    </location>
</feature>
<dbReference type="InterPro" id="IPR000595">
    <property type="entry name" value="cNMP-bd_dom"/>
</dbReference>
<dbReference type="EMBL" id="JAVNWW010000001">
    <property type="protein sequence ID" value="MDU0808504.1"/>
    <property type="molecule type" value="Genomic_DNA"/>
</dbReference>
<evidence type="ECO:0000256" key="1">
    <source>
        <dbReference type="ARBA" id="ARBA00023015"/>
    </source>
</evidence>
<sequence>VWGFKNRPMELDILANFEPELKKKIQQVGVIRKFQADDFLMKTGQSIRSAVLVTKGIIKVFREDDEGNEVFMYNLHPGEACAISMTCASRNLNSQIMAKALVDTEVLTIPVELMDEWAAKYKSWYQFVLETYRSRFEELLDTLDHIAFRNLDERLLWYLKQHQKSLKSNTIKVSFTDIATELNSSREVISRLMKKLAEKGHIKINKNQIEIIDLKTL</sequence>
<comment type="caution">
    <text evidence="6">The sequence shown here is derived from an EMBL/GenBank/DDBJ whole genome shotgun (WGS) entry which is preliminary data.</text>
</comment>
<keyword evidence="3" id="KW-0804">Transcription</keyword>
<dbReference type="InterPro" id="IPR036390">
    <property type="entry name" value="WH_DNA-bd_sf"/>
</dbReference>
<protein>
    <submittedName>
        <fullName evidence="6">Crp/Fnr family transcriptional regulator</fullName>
    </submittedName>
</protein>
<dbReference type="PROSITE" id="PS51063">
    <property type="entry name" value="HTH_CRP_2"/>
    <property type="match status" value="1"/>
</dbReference>
<dbReference type="Gene3D" id="1.10.10.10">
    <property type="entry name" value="Winged helix-like DNA-binding domain superfamily/Winged helix DNA-binding domain"/>
    <property type="match status" value="1"/>
</dbReference>
<dbReference type="Gene3D" id="2.60.120.10">
    <property type="entry name" value="Jelly Rolls"/>
    <property type="match status" value="1"/>
</dbReference>
<feature type="non-terminal residue" evidence="6">
    <location>
        <position position="1"/>
    </location>
</feature>
<evidence type="ECO:0000259" key="5">
    <source>
        <dbReference type="PROSITE" id="PS51063"/>
    </source>
</evidence>
<feature type="domain" description="Cyclic nucleotide-binding" evidence="4">
    <location>
        <begin position="13"/>
        <end position="79"/>
    </location>
</feature>
<evidence type="ECO:0000313" key="6">
    <source>
        <dbReference type="EMBL" id="MDU0808504.1"/>
    </source>
</evidence>
<dbReference type="InterPro" id="IPR036388">
    <property type="entry name" value="WH-like_DNA-bd_sf"/>
</dbReference>
<evidence type="ECO:0000313" key="7">
    <source>
        <dbReference type="Proteomes" id="UP001249959"/>
    </source>
</evidence>
<proteinExistence type="predicted"/>
<dbReference type="InterPro" id="IPR012318">
    <property type="entry name" value="HTH_CRP"/>
</dbReference>
<name>A0ABU3TRM2_9BACT</name>
<gene>
    <name evidence="6" type="ORF">PQG45_05580</name>
</gene>
<keyword evidence="7" id="KW-1185">Reference proteome</keyword>
<dbReference type="Proteomes" id="UP001249959">
    <property type="component" value="Unassembled WGS sequence"/>
</dbReference>
<evidence type="ECO:0000256" key="2">
    <source>
        <dbReference type="ARBA" id="ARBA00023125"/>
    </source>
</evidence>
<evidence type="ECO:0000259" key="4">
    <source>
        <dbReference type="PROSITE" id="PS50042"/>
    </source>
</evidence>
<organism evidence="6 7">
    <name type="scientific">Aquirufa regiilacus</name>
    <dbReference type="NCBI Taxonomy" id="3024868"/>
    <lineage>
        <taxon>Bacteria</taxon>
        <taxon>Pseudomonadati</taxon>
        <taxon>Bacteroidota</taxon>
        <taxon>Cytophagia</taxon>
        <taxon>Cytophagales</taxon>
        <taxon>Flectobacillaceae</taxon>
        <taxon>Aquirufa</taxon>
    </lineage>
</organism>
<dbReference type="PROSITE" id="PS50042">
    <property type="entry name" value="CNMP_BINDING_3"/>
    <property type="match status" value="1"/>
</dbReference>
<evidence type="ECO:0000256" key="3">
    <source>
        <dbReference type="ARBA" id="ARBA00023163"/>
    </source>
</evidence>
<dbReference type="Pfam" id="PF13545">
    <property type="entry name" value="HTH_Crp_2"/>
    <property type="match status" value="1"/>
</dbReference>
<keyword evidence="1" id="KW-0805">Transcription regulation</keyword>
<dbReference type="InterPro" id="IPR014710">
    <property type="entry name" value="RmlC-like_jellyroll"/>
</dbReference>
<accession>A0ABU3TRM2</accession>
<dbReference type="SUPFAM" id="SSF46785">
    <property type="entry name" value="Winged helix' DNA-binding domain"/>
    <property type="match status" value="1"/>
</dbReference>